<protein>
    <submittedName>
        <fullName evidence="1">Uncharacterized protein</fullName>
    </submittedName>
</protein>
<gene>
    <name evidence="1" type="ORF">FF38_04950</name>
</gene>
<keyword evidence="2" id="KW-1185">Reference proteome</keyword>
<proteinExistence type="predicted"/>
<dbReference type="AlphaFoldDB" id="A0A0L0CEX2"/>
<accession>A0A0L0CEX2</accession>
<organism evidence="1 2">
    <name type="scientific">Lucilia cuprina</name>
    <name type="common">Green bottle fly</name>
    <name type="synonym">Australian sheep blowfly</name>
    <dbReference type="NCBI Taxonomy" id="7375"/>
    <lineage>
        <taxon>Eukaryota</taxon>
        <taxon>Metazoa</taxon>
        <taxon>Ecdysozoa</taxon>
        <taxon>Arthropoda</taxon>
        <taxon>Hexapoda</taxon>
        <taxon>Insecta</taxon>
        <taxon>Pterygota</taxon>
        <taxon>Neoptera</taxon>
        <taxon>Endopterygota</taxon>
        <taxon>Diptera</taxon>
        <taxon>Brachycera</taxon>
        <taxon>Muscomorpha</taxon>
        <taxon>Oestroidea</taxon>
        <taxon>Calliphoridae</taxon>
        <taxon>Luciliinae</taxon>
        <taxon>Lucilia</taxon>
    </lineage>
</organism>
<evidence type="ECO:0000313" key="1">
    <source>
        <dbReference type="EMBL" id="KNC30767.1"/>
    </source>
</evidence>
<comment type="caution">
    <text evidence="1">The sequence shown here is derived from an EMBL/GenBank/DDBJ whole genome shotgun (WGS) entry which is preliminary data.</text>
</comment>
<reference evidence="1 2" key="1">
    <citation type="journal article" date="2015" name="Nat. Commun.">
        <title>Lucilia cuprina genome unlocks parasitic fly biology to underpin future interventions.</title>
        <authorList>
            <person name="Anstead C.A."/>
            <person name="Korhonen P.K."/>
            <person name="Young N.D."/>
            <person name="Hall R.S."/>
            <person name="Jex A.R."/>
            <person name="Murali S.C."/>
            <person name="Hughes D.S."/>
            <person name="Lee S.F."/>
            <person name="Perry T."/>
            <person name="Stroehlein A.J."/>
            <person name="Ansell B.R."/>
            <person name="Breugelmans B."/>
            <person name="Hofmann A."/>
            <person name="Qu J."/>
            <person name="Dugan S."/>
            <person name="Lee S.L."/>
            <person name="Chao H."/>
            <person name="Dinh H."/>
            <person name="Han Y."/>
            <person name="Doddapaneni H.V."/>
            <person name="Worley K.C."/>
            <person name="Muzny D.M."/>
            <person name="Ioannidis P."/>
            <person name="Waterhouse R.M."/>
            <person name="Zdobnov E.M."/>
            <person name="James P.J."/>
            <person name="Bagnall N.H."/>
            <person name="Kotze A.C."/>
            <person name="Gibbs R.A."/>
            <person name="Richards S."/>
            <person name="Batterham P."/>
            <person name="Gasser R.B."/>
        </authorList>
    </citation>
    <scope>NUCLEOTIDE SEQUENCE [LARGE SCALE GENOMIC DNA]</scope>
    <source>
        <strain evidence="1 2">LS</strain>
        <tissue evidence="1">Full body</tissue>
    </source>
</reference>
<name>A0A0L0CEX2_LUCCU</name>
<evidence type="ECO:0000313" key="2">
    <source>
        <dbReference type="Proteomes" id="UP000037069"/>
    </source>
</evidence>
<dbReference type="EMBL" id="JRES01000498">
    <property type="protein sequence ID" value="KNC30767.1"/>
    <property type="molecule type" value="Genomic_DNA"/>
</dbReference>
<dbReference type="Proteomes" id="UP000037069">
    <property type="component" value="Unassembled WGS sequence"/>
</dbReference>
<sequence>MRSSLPPLSPPLAGKAEAAVVAAAMQNDDAAHEDEHVALNVDDNARLLKMPKMMKKTIDEQRHYVLDDDANAMNGAEDEDYGDDDWQLLLIDVRDKIPVNFDFLYSIDEQDHHLRLQQHHHLARTTSSRGQPCRRLFNSLTVSVVKRSSSMQSSKPKLLEVEY</sequence>